<dbReference type="InterPro" id="IPR050463">
    <property type="entry name" value="Gfo/Idh/MocA_oxidrdct_glycsds"/>
</dbReference>
<dbReference type="InterPro" id="IPR000683">
    <property type="entry name" value="Gfo/Idh/MocA-like_OxRdtase_N"/>
</dbReference>
<dbReference type="RefSeq" id="WP_195210977.1">
    <property type="nucleotide sequence ID" value="NZ_CAXKYA010000007.1"/>
</dbReference>
<evidence type="ECO:0000313" key="5">
    <source>
        <dbReference type="EMBL" id="UVQ75900.1"/>
    </source>
</evidence>
<proteinExistence type="predicted"/>
<dbReference type="GO" id="GO:0000166">
    <property type="term" value="F:nucleotide binding"/>
    <property type="evidence" value="ECO:0007669"/>
    <property type="project" value="InterPro"/>
</dbReference>
<evidence type="ECO:0000259" key="2">
    <source>
        <dbReference type="Pfam" id="PF01408"/>
    </source>
</evidence>
<evidence type="ECO:0000259" key="3">
    <source>
        <dbReference type="Pfam" id="PF22725"/>
    </source>
</evidence>
<dbReference type="Proteomes" id="UP001060104">
    <property type="component" value="Chromosome"/>
</dbReference>
<accession>A0AAW5NSG5</accession>
<evidence type="ECO:0000313" key="6">
    <source>
        <dbReference type="Proteomes" id="UP001060104"/>
    </source>
</evidence>
<evidence type="ECO:0000313" key="4">
    <source>
        <dbReference type="EMBL" id="MCS2791443.1"/>
    </source>
</evidence>
<keyword evidence="6" id="KW-1185">Reference proteome</keyword>
<evidence type="ECO:0000256" key="1">
    <source>
        <dbReference type="ARBA" id="ARBA00023002"/>
    </source>
</evidence>
<name>A0AAW5NSG5_9BACE</name>
<reference evidence="4" key="1">
    <citation type="submission" date="2022-08" db="EMBL/GenBank/DDBJ databases">
        <title>Genome Sequencing of Bacteroides fragilis Group Isolates with Nanopore Technology.</title>
        <authorList>
            <person name="Tisza M.J."/>
            <person name="Smith D."/>
            <person name="Dekker J.P."/>
        </authorList>
    </citation>
    <scope>NUCLEOTIDE SEQUENCE</scope>
    <source>
        <strain evidence="4">BFG-351</strain>
        <strain evidence="5">BFG-527</strain>
    </source>
</reference>
<feature type="domain" description="GFO/IDH/MocA-like oxidoreductase" evidence="3">
    <location>
        <begin position="138"/>
        <end position="258"/>
    </location>
</feature>
<dbReference type="SUPFAM" id="SSF55347">
    <property type="entry name" value="Glyceraldehyde-3-phosphate dehydrogenase-like, C-terminal domain"/>
    <property type="match status" value="1"/>
</dbReference>
<gene>
    <name evidence="4" type="ORF">NXW97_05350</name>
    <name evidence="5" type="ORF">NXY30_05775</name>
</gene>
<keyword evidence="1" id="KW-0560">Oxidoreductase</keyword>
<dbReference type="InterPro" id="IPR055170">
    <property type="entry name" value="GFO_IDH_MocA-like_dom"/>
</dbReference>
<dbReference type="PANTHER" id="PTHR43818:SF11">
    <property type="entry name" value="BCDNA.GH03377"/>
    <property type="match status" value="1"/>
</dbReference>
<feature type="domain" description="Gfo/Idh/MocA-like oxidoreductase N-terminal" evidence="2">
    <location>
        <begin position="11"/>
        <end position="129"/>
    </location>
</feature>
<evidence type="ECO:0000313" key="7">
    <source>
        <dbReference type="Proteomes" id="UP001204548"/>
    </source>
</evidence>
<dbReference type="SUPFAM" id="SSF51735">
    <property type="entry name" value="NAD(P)-binding Rossmann-fold domains"/>
    <property type="match status" value="1"/>
</dbReference>
<protein>
    <submittedName>
        <fullName evidence="4">Gfo/Idh/MocA family oxidoreductase</fullName>
    </submittedName>
</protein>
<dbReference type="GO" id="GO:0016491">
    <property type="term" value="F:oxidoreductase activity"/>
    <property type="evidence" value="ECO:0007669"/>
    <property type="project" value="UniProtKB-KW"/>
</dbReference>
<dbReference type="Pfam" id="PF22725">
    <property type="entry name" value="GFO_IDH_MocA_C3"/>
    <property type="match status" value="1"/>
</dbReference>
<dbReference type="PANTHER" id="PTHR43818">
    <property type="entry name" value="BCDNA.GH03377"/>
    <property type="match status" value="1"/>
</dbReference>
<dbReference type="Gene3D" id="3.40.50.720">
    <property type="entry name" value="NAD(P)-binding Rossmann-like Domain"/>
    <property type="match status" value="1"/>
</dbReference>
<dbReference type="AlphaFoldDB" id="A0AAW5NSG5"/>
<dbReference type="EMBL" id="CP103141">
    <property type="protein sequence ID" value="UVQ75900.1"/>
    <property type="molecule type" value="Genomic_DNA"/>
</dbReference>
<organism evidence="4 7">
    <name type="scientific">Bacteroides faecis</name>
    <dbReference type="NCBI Taxonomy" id="674529"/>
    <lineage>
        <taxon>Bacteria</taxon>
        <taxon>Pseudomonadati</taxon>
        <taxon>Bacteroidota</taxon>
        <taxon>Bacteroidia</taxon>
        <taxon>Bacteroidales</taxon>
        <taxon>Bacteroidaceae</taxon>
        <taxon>Bacteroides</taxon>
    </lineage>
</organism>
<dbReference type="Gene3D" id="3.30.360.10">
    <property type="entry name" value="Dihydrodipicolinate Reductase, domain 2"/>
    <property type="match status" value="1"/>
</dbReference>
<dbReference type="Proteomes" id="UP001204548">
    <property type="component" value="Unassembled WGS sequence"/>
</dbReference>
<dbReference type="GeneID" id="69588148"/>
<dbReference type="EMBL" id="JANUTS010000001">
    <property type="protein sequence ID" value="MCS2791443.1"/>
    <property type="molecule type" value="Genomic_DNA"/>
</dbReference>
<dbReference type="Pfam" id="PF01408">
    <property type="entry name" value="GFO_IDH_MocA"/>
    <property type="match status" value="1"/>
</dbReference>
<dbReference type="InterPro" id="IPR036291">
    <property type="entry name" value="NAD(P)-bd_dom_sf"/>
</dbReference>
<sequence>MKTHISVDTKIKVGLIGFGRMGRFYLKEMQKSGRWEVAYICDINPDCRELAKKLSPESKILENEQEMFDDESVQVVGLFALADSRKDRIEKAIKYGKHIISEKPVSDTIDKEWEVVDITEKAACFSTVNLYLRNAWYHQAIKQFIDRGEIGELAILRICHMTPGLAPGEGHEYEGPAFHDCGMHYVDIARWYAGCEYKTWHSQGVNMWSYKDPWWVQCHGTFQNGVVFDITQGFVYGQLSKDQTHNSYVDIIGTKGIARMTHDFKTAVVDLRGVTRTERIEKPFGGKNIDVLCDLFADSIETGTRNPKLPLIRDSAIASEYAWTFLHDAYTHDLPAIGELETLEQIWERRRNMKNGYGLLQKP</sequence>